<dbReference type="GO" id="GO:0003735">
    <property type="term" value="F:structural constituent of ribosome"/>
    <property type="evidence" value="ECO:0007669"/>
    <property type="project" value="InterPro"/>
</dbReference>
<evidence type="ECO:0000256" key="5">
    <source>
        <dbReference type="HAMAP-Rule" id="MF_00532"/>
    </source>
</evidence>
<evidence type="ECO:0000256" key="6">
    <source>
        <dbReference type="RuleBase" id="RU003815"/>
    </source>
</evidence>
<dbReference type="InterPro" id="IPR020568">
    <property type="entry name" value="Ribosomal_Su5_D2-typ_SF"/>
</dbReference>
<dbReference type="InterPro" id="IPR023035">
    <property type="entry name" value="Ribosomal_uS9_bac/plastid"/>
</dbReference>
<dbReference type="EMBL" id="CP162599">
    <property type="protein sequence ID" value="XDK32952.1"/>
    <property type="molecule type" value="Genomic_DNA"/>
</dbReference>
<evidence type="ECO:0000313" key="7">
    <source>
        <dbReference type="EMBL" id="XDK32952.1"/>
    </source>
</evidence>
<dbReference type="InterPro" id="IPR000754">
    <property type="entry name" value="Ribosomal_uS9"/>
</dbReference>
<accession>A0AB39HNH3</accession>
<dbReference type="GO" id="GO:0006412">
    <property type="term" value="P:translation"/>
    <property type="evidence" value="ECO:0007669"/>
    <property type="project" value="UniProtKB-UniRule"/>
</dbReference>
<comment type="similarity">
    <text evidence="1 5 6">Belongs to the universal ribosomal protein uS9 family.</text>
</comment>
<keyword evidence="3 5" id="KW-0687">Ribonucleoprotein</keyword>
<name>A0AB39HNH3_9BACI</name>
<sequence length="130" mass="14632">MAQVQYYGTGRRKTSTARVRLVPGTGQIIINKRNAEDYFPYETQLIIINQPLATTETQGTYDVLVNVDGGGYTGQAGAIRHGIARALLKVDPEYRTPLKREGFLTRDARMVERKKYGLKGARRAPQFSKR</sequence>
<evidence type="ECO:0000256" key="3">
    <source>
        <dbReference type="ARBA" id="ARBA00023274"/>
    </source>
</evidence>
<dbReference type="InterPro" id="IPR014721">
    <property type="entry name" value="Ribsml_uS5_D2-typ_fold_subgr"/>
</dbReference>
<dbReference type="PROSITE" id="PS00360">
    <property type="entry name" value="RIBOSOMAL_S9"/>
    <property type="match status" value="1"/>
</dbReference>
<protein>
    <recommendedName>
        <fullName evidence="4 5">Small ribosomal subunit protein uS9</fullName>
    </recommendedName>
</protein>
<dbReference type="SUPFAM" id="SSF54211">
    <property type="entry name" value="Ribosomal protein S5 domain 2-like"/>
    <property type="match status" value="1"/>
</dbReference>
<dbReference type="AlphaFoldDB" id="A0AB39HNH3"/>
<dbReference type="FunFam" id="3.30.230.10:FF:000001">
    <property type="entry name" value="30S ribosomal protein S9"/>
    <property type="match status" value="1"/>
</dbReference>
<dbReference type="NCBIfam" id="NF001099">
    <property type="entry name" value="PRK00132.1"/>
    <property type="match status" value="1"/>
</dbReference>
<dbReference type="RefSeq" id="WP_368653639.1">
    <property type="nucleotide sequence ID" value="NZ_CP162599.1"/>
</dbReference>
<dbReference type="GO" id="GO:0022627">
    <property type="term" value="C:cytosolic small ribosomal subunit"/>
    <property type="evidence" value="ECO:0007669"/>
    <property type="project" value="TreeGrafter"/>
</dbReference>
<evidence type="ECO:0000256" key="1">
    <source>
        <dbReference type="ARBA" id="ARBA00005251"/>
    </source>
</evidence>
<dbReference type="InterPro" id="IPR020574">
    <property type="entry name" value="Ribosomal_uS9_CS"/>
</dbReference>
<organism evidence="7">
    <name type="scientific">Ornithinibacillus sp. 4-3</name>
    <dbReference type="NCBI Taxonomy" id="3231488"/>
    <lineage>
        <taxon>Bacteria</taxon>
        <taxon>Bacillati</taxon>
        <taxon>Bacillota</taxon>
        <taxon>Bacilli</taxon>
        <taxon>Bacillales</taxon>
        <taxon>Bacillaceae</taxon>
        <taxon>Ornithinibacillus</taxon>
    </lineage>
</organism>
<dbReference type="GO" id="GO:0003723">
    <property type="term" value="F:RNA binding"/>
    <property type="evidence" value="ECO:0007669"/>
    <property type="project" value="TreeGrafter"/>
</dbReference>
<dbReference type="Pfam" id="PF00380">
    <property type="entry name" value="Ribosomal_S9"/>
    <property type="match status" value="1"/>
</dbReference>
<dbReference type="PANTHER" id="PTHR21569:SF1">
    <property type="entry name" value="SMALL RIBOSOMAL SUBUNIT PROTEIN US9M"/>
    <property type="match status" value="1"/>
</dbReference>
<dbReference type="HAMAP" id="MF_00532_B">
    <property type="entry name" value="Ribosomal_uS9_B"/>
    <property type="match status" value="1"/>
</dbReference>
<dbReference type="Gene3D" id="3.30.230.10">
    <property type="match status" value="1"/>
</dbReference>
<evidence type="ECO:0000256" key="4">
    <source>
        <dbReference type="ARBA" id="ARBA00035259"/>
    </source>
</evidence>
<keyword evidence="2 5" id="KW-0689">Ribosomal protein</keyword>
<proteinExistence type="inferred from homology"/>
<evidence type="ECO:0000256" key="2">
    <source>
        <dbReference type="ARBA" id="ARBA00022980"/>
    </source>
</evidence>
<reference evidence="7" key="1">
    <citation type="submission" date="2024-07" db="EMBL/GenBank/DDBJ databases">
        <title>Halotolerant mesophilic bacterium Ornithinibacillus sp. 4-3, sp. nov., isolated from soil.</title>
        <authorList>
            <person name="Sidarenka A.V."/>
            <person name="Guliayeva D.E."/>
            <person name="Leanovich S.I."/>
            <person name="Hileuskaya K.S."/>
            <person name="Akhremchuk A.E."/>
            <person name="Sikolenko M.A."/>
            <person name="Valentovich L.N."/>
        </authorList>
    </citation>
    <scope>NUCLEOTIDE SEQUENCE</scope>
    <source>
        <strain evidence="7">4-3</strain>
    </source>
</reference>
<gene>
    <name evidence="5 7" type="primary">rpsI</name>
    <name evidence="7" type="ORF">AB4Y30_00815</name>
</gene>
<dbReference type="PANTHER" id="PTHR21569">
    <property type="entry name" value="RIBOSOMAL PROTEIN S9"/>
    <property type="match status" value="1"/>
</dbReference>